<feature type="compositionally biased region" description="Polar residues" evidence="3">
    <location>
        <begin position="295"/>
        <end position="314"/>
    </location>
</feature>
<sequence>MAEELSYSSSRPDNKRKFDDPSAAAAPPTRRPTGFSAPISSPPPPPPPESGSGAAATPSYNSVPPPPDGIQLAKQRAQEIAARLFSDAEAKRPKLENGGGATEGSDHLQKPTLPSQLASPAYPTYGYQGSSKKIDIPNGKVGVIIGKGGETIRYLQLQSGAKIQVTRDMDADPNAQTRAVEISGTSEQISKAEQLINDVLAEADSGGSGIISARLFGGPQTGAEQFQMKIPNSKVGLIIGKGGESIKSMQAKSGARIQVIPLHLPPGDTSTERTVYIDGTKEQIEAGKQLVNEIVNSENRVRNPTMTGGYSSQGYRPPRPPTTWGPPGAPPMQQPGYGYMQPGAYPGPPPQYNMPQQQYQSYPSPASGGFQSSWDQSNPSNPPAQQSAPGTGYDYYNQQQTQQPSGGPSAPADNTGYNYGQPYNSQYSYGDSTYSQSTVGQQGYGQDSYSQQGYPPAPQQGYSQPVSAPQTGYDHQQGYGTTPGYGAAANPNQEGSTPAYGAQASSAQQAPLSTTVSYPTQGTPSGYGLPQTSQPGYGGQPPAQAGYPNYGQPPPQGQKPPPPTSAYGQGPPPVPTQSSYGTYPPSGYGQQQAYGGAGTTSQPAYGQQPQAYTDPHGSGGYSSQPPPAYSSDSTGQGAVYDQSTAATAAAPPSAASTGATKASPS</sequence>
<reference evidence="5 6" key="1">
    <citation type="journal article" date="2016" name="DNA Res.">
        <title>The draft genome of MD-2 pineapple using hybrid error correction of long reads.</title>
        <authorList>
            <person name="Redwan R.M."/>
            <person name="Saidin A."/>
            <person name="Kumar S.V."/>
        </authorList>
    </citation>
    <scope>NUCLEOTIDE SEQUENCE [LARGE SCALE GENOMIC DNA]</scope>
    <source>
        <strain evidence="6">cv. MD2</strain>
        <tissue evidence="5">Leaf</tissue>
    </source>
</reference>
<evidence type="ECO:0000256" key="1">
    <source>
        <dbReference type="ARBA" id="ARBA00022737"/>
    </source>
</evidence>
<feature type="compositionally biased region" description="Low complexity" evidence="3">
    <location>
        <begin position="21"/>
        <end position="39"/>
    </location>
</feature>
<feature type="compositionally biased region" description="Low complexity" evidence="3">
    <location>
        <begin position="643"/>
        <end position="665"/>
    </location>
</feature>
<feature type="compositionally biased region" description="Low complexity" evidence="3">
    <location>
        <begin position="353"/>
        <end position="365"/>
    </location>
</feature>
<dbReference type="InterPro" id="IPR004087">
    <property type="entry name" value="KH_dom"/>
</dbReference>
<dbReference type="Pfam" id="PF00013">
    <property type="entry name" value="KH_1"/>
    <property type="match status" value="2"/>
</dbReference>
<dbReference type="InterPro" id="IPR004088">
    <property type="entry name" value="KH_dom_type_1"/>
</dbReference>
<protein>
    <submittedName>
        <fullName evidence="5">Far upstream element-binding protein 2</fullName>
    </submittedName>
</protein>
<accession>A0A199W4L1</accession>
<feature type="compositionally biased region" description="Polar residues" evidence="3">
    <location>
        <begin position="415"/>
        <end position="439"/>
    </location>
</feature>
<dbReference type="EMBL" id="LSRQ01000222">
    <property type="protein sequence ID" value="OAY84427.1"/>
    <property type="molecule type" value="Genomic_DNA"/>
</dbReference>
<feature type="compositionally biased region" description="Low complexity" evidence="3">
    <location>
        <begin position="586"/>
        <end position="602"/>
    </location>
</feature>
<evidence type="ECO:0000256" key="3">
    <source>
        <dbReference type="SAM" id="MobiDB-lite"/>
    </source>
</evidence>
<feature type="compositionally biased region" description="Polar residues" evidence="3">
    <location>
        <begin position="511"/>
        <end position="524"/>
    </location>
</feature>
<feature type="compositionally biased region" description="Polar residues" evidence="3">
    <location>
        <begin position="369"/>
        <end position="389"/>
    </location>
</feature>
<feature type="compositionally biased region" description="Low complexity" evidence="3">
    <location>
        <begin position="478"/>
        <end position="489"/>
    </location>
</feature>
<evidence type="ECO:0000313" key="5">
    <source>
        <dbReference type="EMBL" id="OAY84427.1"/>
    </source>
</evidence>
<dbReference type="FunFam" id="3.30.1370.10:FF:000093">
    <property type="entry name" value="KH domain-containing protein"/>
    <property type="match status" value="1"/>
</dbReference>
<feature type="compositionally biased region" description="Pro residues" evidence="3">
    <location>
        <begin position="551"/>
        <end position="575"/>
    </location>
</feature>
<feature type="compositionally biased region" description="Low complexity" evidence="3">
    <location>
        <begin position="50"/>
        <end position="59"/>
    </location>
</feature>
<dbReference type="Proteomes" id="UP000092600">
    <property type="component" value="Unassembled WGS sequence"/>
</dbReference>
<feature type="compositionally biased region" description="Low complexity" evidence="3">
    <location>
        <begin position="440"/>
        <end position="465"/>
    </location>
</feature>
<dbReference type="SMART" id="SM00322">
    <property type="entry name" value="KH"/>
    <property type="match status" value="2"/>
</dbReference>
<feature type="compositionally biased region" description="Polar residues" evidence="3">
    <location>
        <begin position="1"/>
        <end position="11"/>
    </location>
</feature>
<organism evidence="5 6">
    <name type="scientific">Ananas comosus</name>
    <name type="common">Pineapple</name>
    <name type="synonym">Ananas ananas</name>
    <dbReference type="NCBI Taxonomy" id="4615"/>
    <lineage>
        <taxon>Eukaryota</taxon>
        <taxon>Viridiplantae</taxon>
        <taxon>Streptophyta</taxon>
        <taxon>Embryophyta</taxon>
        <taxon>Tracheophyta</taxon>
        <taxon>Spermatophyta</taxon>
        <taxon>Magnoliopsida</taxon>
        <taxon>Liliopsida</taxon>
        <taxon>Poales</taxon>
        <taxon>Bromeliaceae</taxon>
        <taxon>Bromelioideae</taxon>
        <taxon>Ananas</taxon>
    </lineage>
</organism>
<feature type="compositionally biased region" description="Basic and acidic residues" evidence="3">
    <location>
        <begin position="86"/>
        <end position="95"/>
    </location>
</feature>
<name>A0A199W4L1_ANACO</name>
<evidence type="ECO:0000313" key="6">
    <source>
        <dbReference type="Proteomes" id="UP000092600"/>
    </source>
</evidence>
<evidence type="ECO:0000256" key="2">
    <source>
        <dbReference type="PROSITE-ProRule" id="PRU00117"/>
    </source>
</evidence>
<feature type="compositionally biased region" description="Pro residues" evidence="3">
    <location>
        <begin position="317"/>
        <end position="333"/>
    </location>
</feature>
<dbReference type="Gene3D" id="3.30.1370.10">
    <property type="entry name" value="K Homology domain, type 1"/>
    <property type="match status" value="2"/>
</dbReference>
<evidence type="ECO:0000259" key="4">
    <source>
        <dbReference type="SMART" id="SM00322"/>
    </source>
</evidence>
<dbReference type="PROSITE" id="PS50084">
    <property type="entry name" value="KH_TYPE_1"/>
    <property type="match status" value="2"/>
</dbReference>
<dbReference type="InterPro" id="IPR036612">
    <property type="entry name" value="KH_dom_type_1_sf"/>
</dbReference>
<feature type="domain" description="K Homology" evidence="4">
    <location>
        <begin position="222"/>
        <end position="296"/>
    </location>
</feature>
<feature type="compositionally biased region" description="Low complexity" evidence="3">
    <location>
        <begin position="540"/>
        <end position="550"/>
    </location>
</feature>
<dbReference type="CDD" id="cd00105">
    <property type="entry name" value="KH-I"/>
    <property type="match status" value="1"/>
</dbReference>
<feature type="domain" description="K Homology" evidence="4">
    <location>
        <begin position="128"/>
        <end position="201"/>
    </location>
</feature>
<keyword evidence="1" id="KW-0677">Repeat</keyword>
<feature type="region of interest" description="Disordered" evidence="3">
    <location>
        <begin position="1"/>
        <end position="121"/>
    </location>
</feature>
<dbReference type="PANTHER" id="PTHR10288">
    <property type="entry name" value="KH DOMAIN CONTAINING RNA BINDING PROTEIN"/>
    <property type="match status" value="1"/>
</dbReference>
<keyword evidence="2" id="KW-0694">RNA-binding</keyword>
<feature type="compositionally biased region" description="Low complexity" evidence="3">
    <location>
        <begin position="334"/>
        <end position="344"/>
    </location>
</feature>
<proteinExistence type="predicted"/>
<dbReference type="GO" id="GO:0003723">
    <property type="term" value="F:RNA binding"/>
    <property type="evidence" value="ECO:0007669"/>
    <property type="project" value="UniProtKB-UniRule"/>
</dbReference>
<gene>
    <name evidence="5" type="ORF">ACMD2_01996</name>
</gene>
<comment type="caution">
    <text evidence="5">The sequence shown here is derived from an EMBL/GenBank/DDBJ whole genome shotgun (WGS) entry which is preliminary data.</text>
</comment>
<feature type="compositionally biased region" description="Pro residues" evidence="3">
    <location>
        <begin position="40"/>
        <end position="49"/>
    </location>
</feature>
<dbReference type="AlphaFoldDB" id="A0A199W4L1"/>
<dbReference type="SUPFAM" id="SSF54791">
    <property type="entry name" value="Eukaryotic type KH-domain (KH-domain type I)"/>
    <property type="match status" value="2"/>
</dbReference>
<feature type="region of interest" description="Disordered" evidence="3">
    <location>
        <begin position="295"/>
        <end position="665"/>
    </location>
</feature>
<dbReference type="STRING" id="4615.A0A199W4L1"/>